<keyword evidence="6 8" id="KW-0472">Membrane</keyword>
<dbReference type="PROSITE" id="PS01219">
    <property type="entry name" value="AMMONIUM_TRANSP"/>
    <property type="match status" value="1"/>
</dbReference>
<feature type="transmembrane region" description="Helical" evidence="8">
    <location>
        <begin position="239"/>
        <end position="255"/>
    </location>
</feature>
<dbReference type="GO" id="GO:0008519">
    <property type="term" value="F:ammonium channel activity"/>
    <property type="evidence" value="ECO:0007669"/>
    <property type="project" value="InterPro"/>
</dbReference>
<dbReference type="PANTHER" id="PTHR44757:SF2">
    <property type="entry name" value="BIOFILM ARCHITECTURE MAINTENANCE PROTEIN MBAA"/>
    <property type="match status" value="1"/>
</dbReference>
<keyword evidence="3" id="KW-0813">Transport</keyword>
<organism evidence="11 12">
    <name type="scientific">Aquibium carbonis</name>
    <dbReference type="NCBI Taxonomy" id="2495581"/>
    <lineage>
        <taxon>Bacteria</taxon>
        <taxon>Pseudomonadati</taxon>
        <taxon>Pseudomonadota</taxon>
        <taxon>Alphaproteobacteria</taxon>
        <taxon>Hyphomicrobiales</taxon>
        <taxon>Phyllobacteriaceae</taxon>
        <taxon>Aquibium</taxon>
    </lineage>
</organism>
<dbReference type="Pfam" id="PF13426">
    <property type="entry name" value="PAS_9"/>
    <property type="match status" value="1"/>
</dbReference>
<feature type="transmembrane region" description="Helical" evidence="8">
    <location>
        <begin position="301"/>
        <end position="319"/>
    </location>
</feature>
<dbReference type="InterPro" id="IPR024041">
    <property type="entry name" value="NH4_transpt_AmtB-like_dom"/>
</dbReference>
<name>A0A3R9ZPQ6_9HYPH</name>
<dbReference type="InterPro" id="IPR001905">
    <property type="entry name" value="Ammonium_transpt"/>
</dbReference>
<feature type="transmembrane region" description="Helical" evidence="8">
    <location>
        <begin position="126"/>
        <end position="148"/>
    </location>
</feature>
<dbReference type="CDD" id="cd00130">
    <property type="entry name" value="PAS"/>
    <property type="match status" value="1"/>
</dbReference>
<dbReference type="GO" id="GO:0016020">
    <property type="term" value="C:membrane"/>
    <property type="evidence" value="ECO:0007669"/>
    <property type="project" value="UniProtKB-SubCell"/>
</dbReference>
<dbReference type="SUPFAM" id="SSF55073">
    <property type="entry name" value="Nucleotide cyclase"/>
    <property type="match status" value="1"/>
</dbReference>
<dbReference type="OrthoDB" id="9814202at2"/>
<feature type="transmembrane region" description="Helical" evidence="8">
    <location>
        <begin position="196"/>
        <end position="218"/>
    </location>
</feature>
<feature type="domain" description="EAL" evidence="9">
    <location>
        <begin position="795"/>
        <end position="1045"/>
    </location>
</feature>
<dbReference type="Gene3D" id="3.30.450.20">
    <property type="entry name" value="PAS domain"/>
    <property type="match status" value="1"/>
</dbReference>
<dbReference type="SMART" id="SM00267">
    <property type="entry name" value="GGDEF"/>
    <property type="match status" value="1"/>
</dbReference>
<dbReference type="InterPro" id="IPR000014">
    <property type="entry name" value="PAS"/>
</dbReference>
<dbReference type="InterPro" id="IPR035919">
    <property type="entry name" value="EAL_sf"/>
</dbReference>
<evidence type="ECO:0000256" key="5">
    <source>
        <dbReference type="ARBA" id="ARBA00022989"/>
    </source>
</evidence>
<evidence type="ECO:0000256" key="7">
    <source>
        <dbReference type="ARBA" id="ARBA00023177"/>
    </source>
</evidence>
<sequence>MRCGYGFCAFLSTTVIAIGVHPGAAHARERAAPTLESLQSNLDMAWTLSAACLVLLMQLGFLLLEAGMVRSKNTINVAQKNILDFAVSIAAFSSIGFMLAFAPDVGRRLGFEPGFFMLQALDDWTTGFFVFQVMFCGTAATIVSGAVAERMKLSTYLIGSAIVAAIIYPVFVHWAWGGAITPNDTAWLGNRGFVDFAGSTVVHSTGGWIALAACLVIGPRIGRFDADGQPIRIAGHNPVTAAAGTLVLFVGWIGFNGGSTLAATPAVAHIIANTVLAGGAGGLAGYLLGWRKDGVVFPEKTMTGMIGGLVAVTAGCMVLDARGAVAVGALGGFVAISANDVLLRRYRIDDAVGAIGVHAFAGVAGTLALALLAPLDNLPHAARWAQLQIQATGVTANFLWTFPTALALFWLLDRIWGLRVSRDAEIVGLNEAEHATRMGIGHVEKALSTLVAGKADLNMRLAPSPGDDSETLTSLFNALMDQIQAEEESRSDAAMAVRDAEEAERLSALSEATFEAIWIVRDGRLVDGNHRLEALLGERIEDLRGREVLSLFPSEHRSFLSAASDREHQHPFETEIIDAQGARVPIEIRGRLITYKGAPSQVCCLVDLRARKDAEERIRYLALHDTLTGLPNRTLFNERLAVAVANADDIHGIAALLFVDLDRFKDVNDVYGHPAGDLVIRTAAERMQAIGGPDVTVARLGGDEFAILLPSIDFANQAADFAYRIVSQLILPITLADGHVVRVGASVGVSICPRDGTDPAQLISRADIALYEAKKSGRNTYCIFKPGMDEFLARRRLIEADLAVAIDREELSLHFQPRVNLKEGRIVSYEALLRWQHPTRGQISPSDFIPIAEQSGKILQIGEWALKGACLAARDHFGGARISVNVSPVQFRQKTFVEMVESVLRETGVDPRLIEIEVTEGVLIDDVLRAQTILKSLKALGLTIALDDFGTGYSSLSYLGRFPFDTIKIDRSFVRELTTSESARAIVETIIGLGRGLKMNLIAEGVETLEEAGILASIGCQELQGYLLGHPAPIGAASHPTPDDIADIVMRAFDLVGPGPDSLRIAALALRETDPPPPLREAV</sequence>
<keyword evidence="12" id="KW-1185">Reference proteome</keyword>
<dbReference type="Gene3D" id="1.10.3430.10">
    <property type="entry name" value="Ammonium transporter AmtB like domains"/>
    <property type="match status" value="1"/>
</dbReference>
<comment type="subcellular location">
    <subcellularLocation>
        <location evidence="1">Membrane</location>
        <topology evidence="1">Multi-pass membrane protein</topology>
    </subcellularLocation>
</comment>
<dbReference type="CDD" id="cd01949">
    <property type="entry name" value="GGDEF"/>
    <property type="match status" value="1"/>
</dbReference>
<dbReference type="SMART" id="SM00091">
    <property type="entry name" value="PAS"/>
    <property type="match status" value="1"/>
</dbReference>
<feature type="transmembrane region" description="Helical" evidence="8">
    <location>
        <begin position="43"/>
        <end position="64"/>
    </location>
</feature>
<accession>A0A3R9ZPQ6</accession>
<dbReference type="Pfam" id="PF00990">
    <property type="entry name" value="GGDEF"/>
    <property type="match status" value="1"/>
</dbReference>
<dbReference type="Gene3D" id="3.30.70.270">
    <property type="match status" value="1"/>
</dbReference>
<evidence type="ECO:0000256" key="1">
    <source>
        <dbReference type="ARBA" id="ARBA00004141"/>
    </source>
</evidence>
<dbReference type="AlphaFoldDB" id="A0A3R9ZPQ6"/>
<dbReference type="CDD" id="cd01948">
    <property type="entry name" value="EAL"/>
    <property type="match status" value="1"/>
</dbReference>
<proteinExistence type="inferred from homology"/>
<dbReference type="PROSITE" id="PS50887">
    <property type="entry name" value="GGDEF"/>
    <property type="match status" value="1"/>
</dbReference>
<dbReference type="Proteomes" id="UP000278398">
    <property type="component" value="Unassembled WGS sequence"/>
</dbReference>
<feature type="transmembrane region" description="Helical" evidence="8">
    <location>
        <begin position="355"/>
        <end position="375"/>
    </location>
</feature>
<dbReference type="EMBL" id="RWKW01000080">
    <property type="protein sequence ID" value="RST84724.1"/>
    <property type="molecule type" value="Genomic_DNA"/>
</dbReference>
<keyword evidence="4 8" id="KW-0812">Transmembrane</keyword>
<dbReference type="NCBIfam" id="TIGR00229">
    <property type="entry name" value="sensory_box"/>
    <property type="match status" value="1"/>
</dbReference>
<dbReference type="InterPro" id="IPR029020">
    <property type="entry name" value="Ammonium/urea_transptr"/>
</dbReference>
<evidence type="ECO:0000256" key="2">
    <source>
        <dbReference type="ARBA" id="ARBA00005887"/>
    </source>
</evidence>
<dbReference type="InterPro" id="IPR043128">
    <property type="entry name" value="Rev_trsase/Diguanyl_cyclase"/>
</dbReference>
<dbReference type="InterPro" id="IPR029787">
    <property type="entry name" value="Nucleotide_cyclase"/>
</dbReference>
<feature type="transmembrane region" description="Helical" evidence="8">
    <location>
        <begin position="155"/>
        <end position="176"/>
    </location>
</feature>
<protein>
    <submittedName>
        <fullName evidence="11">Ammonium transporter</fullName>
    </submittedName>
</protein>
<feature type="transmembrane region" description="Helical" evidence="8">
    <location>
        <begin position="85"/>
        <end position="106"/>
    </location>
</feature>
<comment type="similarity">
    <text evidence="2">Belongs to the ammonia transporter channel (TC 1.A.11.2) family.</text>
</comment>
<dbReference type="Pfam" id="PF00563">
    <property type="entry name" value="EAL"/>
    <property type="match status" value="1"/>
</dbReference>
<dbReference type="SUPFAM" id="SSF55785">
    <property type="entry name" value="PYP-like sensor domain (PAS domain)"/>
    <property type="match status" value="1"/>
</dbReference>
<reference evidence="11 12" key="1">
    <citation type="submission" date="2018-12" db="EMBL/GenBank/DDBJ databases">
        <title>Mesorhizobium carbonis sp. nov., isolated from coal mine water.</title>
        <authorList>
            <person name="Xin W."/>
            <person name="Xu Z."/>
            <person name="Xiang F."/>
            <person name="Zhang J."/>
            <person name="Xi L."/>
            <person name="Liu J."/>
        </authorList>
    </citation>
    <scope>NUCLEOTIDE SEQUENCE [LARGE SCALE GENOMIC DNA]</scope>
    <source>
        <strain evidence="11 12">B2.3</strain>
    </source>
</reference>
<dbReference type="InterPro" id="IPR001633">
    <property type="entry name" value="EAL_dom"/>
</dbReference>
<dbReference type="PANTHER" id="PTHR44757">
    <property type="entry name" value="DIGUANYLATE CYCLASE DGCP"/>
    <property type="match status" value="1"/>
</dbReference>
<feature type="transmembrane region" description="Helical" evidence="8">
    <location>
        <begin position="387"/>
        <end position="412"/>
    </location>
</feature>
<dbReference type="Pfam" id="PF00909">
    <property type="entry name" value="Ammonium_transp"/>
    <property type="match status" value="1"/>
</dbReference>
<evidence type="ECO:0000256" key="3">
    <source>
        <dbReference type="ARBA" id="ARBA00022448"/>
    </source>
</evidence>
<dbReference type="InterPro" id="IPR052155">
    <property type="entry name" value="Biofilm_reg_signaling"/>
</dbReference>
<dbReference type="PROSITE" id="PS50883">
    <property type="entry name" value="EAL"/>
    <property type="match status" value="1"/>
</dbReference>
<dbReference type="SUPFAM" id="SSF141868">
    <property type="entry name" value="EAL domain-like"/>
    <property type="match status" value="1"/>
</dbReference>
<dbReference type="InterPro" id="IPR035965">
    <property type="entry name" value="PAS-like_dom_sf"/>
</dbReference>
<dbReference type="SUPFAM" id="SSF111352">
    <property type="entry name" value="Ammonium transporter"/>
    <property type="match status" value="1"/>
</dbReference>
<dbReference type="NCBIfam" id="TIGR00836">
    <property type="entry name" value="amt"/>
    <property type="match status" value="1"/>
</dbReference>
<keyword evidence="7" id="KW-0924">Ammonia transport</keyword>
<dbReference type="NCBIfam" id="TIGR00254">
    <property type="entry name" value="GGDEF"/>
    <property type="match status" value="1"/>
</dbReference>
<dbReference type="InterPro" id="IPR018047">
    <property type="entry name" value="Ammonium_transpt_CS"/>
</dbReference>
<evidence type="ECO:0000313" key="12">
    <source>
        <dbReference type="Proteomes" id="UP000278398"/>
    </source>
</evidence>
<feature type="domain" description="GGDEF" evidence="10">
    <location>
        <begin position="652"/>
        <end position="786"/>
    </location>
</feature>
<comment type="caution">
    <text evidence="11">The sequence shown here is derived from an EMBL/GenBank/DDBJ whole genome shotgun (WGS) entry which is preliminary data.</text>
</comment>
<evidence type="ECO:0000313" key="11">
    <source>
        <dbReference type="EMBL" id="RST84724.1"/>
    </source>
</evidence>
<dbReference type="InterPro" id="IPR000160">
    <property type="entry name" value="GGDEF_dom"/>
</dbReference>
<evidence type="ECO:0000256" key="6">
    <source>
        <dbReference type="ARBA" id="ARBA00023136"/>
    </source>
</evidence>
<evidence type="ECO:0000259" key="10">
    <source>
        <dbReference type="PROSITE" id="PS50887"/>
    </source>
</evidence>
<dbReference type="RefSeq" id="WP_126701583.1">
    <property type="nucleotide sequence ID" value="NZ_RWKW01000080.1"/>
</dbReference>
<evidence type="ECO:0000256" key="8">
    <source>
        <dbReference type="SAM" id="Phobius"/>
    </source>
</evidence>
<dbReference type="Gene3D" id="3.20.20.450">
    <property type="entry name" value="EAL domain"/>
    <property type="match status" value="1"/>
</dbReference>
<dbReference type="SMART" id="SM00052">
    <property type="entry name" value="EAL"/>
    <property type="match status" value="1"/>
</dbReference>
<evidence type="ECO:0000256" key="4">
    <source>
        <dbReference type="ARBA" id="ARBA00022692"/>
    </source>
</evidence>
<keyword evidence="5 8" id="KW-1133">Transmembrane helix</keyword>
<gene>
    <name evidence="11" type="primary">amt</name>
    <name evidence="11" type="ORF">EJC49_19365</name>
</gene>
<feature type="transmembrane region" description="Helical" evidence="8">
    <location>
        <begin position="267"/>
        <end position="289"/>
    </location>
</feature>
<evidence type="ECO:0000259" key="9">
    <source>
        <dbReference type="PROSITE" id="PS50883"/>
    </source>
</evidence>